<dbReference type="KEGG" id="gfs:119644908"/>
<dbReference type="PANTHER" id="PTHR24228">
    <property type="entry name" value="B2 BRADYKININ RECEPTOR/ANGIOTENSIN II RECEPTOR"/>
    <property type="match status" value="1"/>
</dbReference>
<comment type="similarity">
    <text evidence="2 10">Belongs to the G-protein coupled receptor 1 family.</text>
</comment>
<keyword evidence="9 10" id="KW-0807">Transducer</keyword>
<dbReference type="InterPro" id="IPR017452">
    <property type="entry name" value="GPCR_Rhodpsn_7TM"/>
</dbReference>
<keyword evidence="4 10" id="KW-0812">Transmembrane</keyword>
<proteinExistence type="inferred from homology"/>
<dbReference type="GO" id="GO:0005886">
    <property type="term" value="C:plasma membrane"/>
    <property type="evidence" value="ECO:0007669"/>
    <property type="project" value="UniProtKB-SubCell"/>
</dbReference>
<evidence type="ECO:0000256" key="2">
    <source>
        <dbReference type="ARBA" id="ARBA00010663"/>
    </source>
</evidence>
<evidence type="ECO:0000313" key="14">
    <source>
        <dbReference type="RefSeq" id="XP_037900567.1"/>
    </source>
</evidence>
<accession>A0A9C5ZRE8</accession>
<sequence>MHKTTSDGEYGQIGLVNKRSNNNNNSSSSSSSSNAFLNKTTQTSYELFEGYNEKLLEFAAIACTVFLVIGVPGNILTIIALTKGKQNRNATAIFIINLSISDLLFGCFNLPLAASTFFRRTWAHGDLLCRLLPLLRYGLLAVSLFTVSLITINRYVIIAHPRQYTRIYQRRYLTFMVMGAWLMAFSIMVPTWRGVWGKFGLDINIGSCSILPDRNGRSPKVILFLLAFLVPCICIVFCYARIFYLVRKAAFRTREPATSPKHRISHATEPIIINPIRHQTYACDTVNDENRKPFTVNEDLEYIDVNYSFEDLPISYEQISHENCVSNLQSKAINNLQAITKTKENFINPSPVKEPENLLGQLCVRKPSVKNSATRFSSRKNHYVAMGNTSNASSIYPGRMGQKDRRLLKMIFVIFISFVICYLPITITKIWEGGRRNHLFNISGYLLVYLTTCINPIIYVMMSSEYREAYWNLLRCRCKRSKHKRFQKPI</sequence>
<feature type="domain" description="G-protein coupled receptors family 1 profile" evidence="12">
    <location>
        <begin position="73"/>
        <end position="459"/>
    </location>
</feature>
<feature type="transmembrane region" description="Helical" evidence="11">
    <location>
        <begin position="93"/>
        <end position="114"/>
    </location>
</feature>
<dbReference type="PANTHER" id="PTHR24228:SF74">
    <property type="entry name" value="G-PROTEIN COUPLED RECEPTORS FAMILY 1 PROFILE DOMAIN-CONTAINING PROTEIN"/>
    <property type="match status" value="1"/>
</dbReference>
<feature type="transmembrane region" description="Helical" evidence="11">
    <location>
        <begin position="221"/>
        <end position="244"/>
    </location>
</feature>
<evidence type="ECO:0000256" key="4">
    <source>
        <dbReference type="ARBA" id="ARBA00022692"/>
    </source>
</evidence>
<evidence type="ECO:0000256" key="10">
    <source>
        <dbReference type="RuleBase" id="RU000688"/>
    </source>
</evidence>
<dbReference type="GeneID" id="119644908"/>
<dbReference type="SUPFAM" id="SSF81321">
    <property type="entry name" value="Family A G protein-coupled receptor-like"/>
    <property type="match status" value="1"/>
</dbReference>
<dbReference type="SMART" id="SM01381">
    <property type="entry name" value="7TM_GPCR_Srsx"/>
    <property type="match status" value="1"/>
</dbReference>
<keyword evidence="6 10" id="KW-0297">G-protein coupled receptor</keyword>
<evidence type="ECO:0000256" key="3">
    <source>
        <dbReference type="ARBA" id="ARBA00022475"/>
    </source>
</evidence>
<dbReference type="PROSITE" id="PS00237">
    <property type="entry name" value="G_PROTEIN_RECEP_F1_1"/>
    <property type="match status" value="1"/>
</dbReference>
<evidence type="ECO:0000256" key="5">
    <source>
        <dbReference type="ARBA" id="ARBA00022989"/>
    </source>
</evidence>
<dbReference type="PROSITE" id="PS50262">
    <property type="entry name" value="G_PROTEIN_RECEP_F1_2"/>
    <property type="match status" value="1"/>
</dbReference>
<keyword evidence="3" id="KW-1003">Cell membrane</keyword>
<keyword evidence="13" id="KW-1185">Reference proteome</keyword>
<evidence type="ECO:0000313" key="13">
    <source>
        <dbReference type="Proteomes" id="UP000092443"/>
    </source>
</evidence>
<protein>
    <submittedName>
        <fullName evidence="14">G-protein coupled receptor moody</fullName>
    </submittedName>
</protein>
<dbReference type="GO" id="GO:0004930">
    <property type="term" value="F:G protein-coupled receptor activity"/>
    <property type="evidence" value="ECO:0007669"/>
    <property type="project" value="UniProtKB-KW"/>
</dbReference>
<organism evidence="13 14">
    <name type="scientific">Glossina fuscipes</name>
    <dbReference type="NCBI Taxonomy" id="7396"/>
    <lineage>
        <taxon>Eukaryota</taxon>
        <taxon>Metazoa</taxon>
        <taxon>Ecdysozoa</taxon>
        <taxon>Arthropoda</taxon>
        <taxon>Hexapoda</taxon>
        <taxon>Insecta</taxon>
        <taxon>Pterygota</taxon>
        <taxon>Neoptera</taxon>
        <taxon>Endopterygota</taxon>
        <taxon>Diptera</taxon>
        <taxon>Brachycera</taxon>
        <taxon>Muscomorpha</taxon>
        <taxon>Hippoboscoidea</taxon>
        <taxon>Glossinidae</taxon>
        <taxon>Glossina</taxon>
    </lineage>
</organism>
<dbReference type="InterPro" id="IPR000276">
    <property type="entry name" value="GPCR_Rhodpsn"/>
</dbReference>
<reference evidence="14" key="1">
    <citation type="submission" date="2025-08" db="UniProtKB">
        <authorList>
            <consortium name="RefSeq"/>
        </authorList>
    </citation>
    <scope>IDENTIFICATION</scope>
    <source>
        <tissue evidence="14">Whole body pupa</tissue>
    </source>
</reference>
<evidence type="ECO:0000256" key="9">
    <source>
        <dbReference type="ARBA" id="ARBA00023224"/>
    </source>
</evidence>
<evidence type="ECO:0000256" key="11">
    <source>
        <dbReference type="SAM" id="Phobius"/>
    </source>
</evidence>
<feature type="transmembrane region" description="Helical" evidence="11">
    <location>
        <begin position="172"/>
        <end position="192"/>
    </location>
</feature>
<dbReference type="Pfam" id="PF00001">
    <property type="entry name" value="7tm_1"/>
    <property type="match status" value="1"/>
</dbReference>
<gene>
    <name evidence="14" type="primary">LOC119644908</name>
</gene>
<keyword evidence="8 10" id="KW-0675">Receptor</keyword>
<evidence type="ECO:0000256" key="6">
    <source>
        <dbReference type="ARBA" id="ARBA00023040"/>
    </source>
</evidence>
<feature type="transmembrane region" description="Helical" evidence="11">
    <location>
        <begin position="134"/>
        <end position="152"/>
    </location>
</feature>
<keyword evidence="7 11" id="KW-0472">Membrane</keyword>
<dbReference type="PRINTS" id="PR00237">
    <property type="entry name" value="GPCRRHODOPSN"/>
</dbReference>
<feature type="transmembrane region" description="Helical" evidence="11">
    <location>
        <begin position="439"/>
        <end position="462"/>
    </location>
</feature>
<dbReference type="Gene3D" id="1.20.1070.10">
    <property type="entry name" value="Rhodopsin 7-helix transmembrane proteins"/>
    <property type="match status" value="2"/>
</dbReference>
<name>A0A9C5ZRE8_9MUSC</name>
<dbReference type="RefSeq" id="XP_037900567.1">
    <property type="nucleotide sequence ID" value="XM_038044639.1"/>
</dbReference>
<dbReference type="Proteomes" id="UP000092443">
    <property type="component" value="Unplaced"/>
</dbReference>
<evidence type="ECO:0000256" key="7">
    <source>
        <dbReference type="ARBA" id="ARBA00023136"/>
    </source>
</evidence>
<evidence type="ECO:0000256" key="1">
    <source>
        <dbReference type="ARBA" id="ARBA00004651"/>
    </source>
</evidence>
<evidence type="ECO:0000256" key="8">
    <source>
        <dbReference type="ARBA" id="ARBA00023170"/>
    </source>
</evidence>
<feature type="transmembrane region" description="Helical" evidence="11">
    <location>
        <begin position="58"/>
        <end position="81"/>
    </location>
</feature>
<evidence type="ECO:0000259" key="12">
    <source>
        <dbReference type="PROSITE" id="PS50262"/>
    </source>
</evidence>
<feature type="transmembrane region" description="Helical" evidence="11">
    <location>
        <begin position="407"/>
        <end position="427"/>
    </location>
</feature>
<comment type="subcellular location">
    <subcellularLocation>
        <location evidence="1">Cell membrane</location>
        <topology evidence="1">Multi-pass membrane protein</topology>
    </subcellularLocation>
</comment>
<dbReference type="AlphaFoldDB" id="A0A9C5ZRE8"/>
<keyword evidence="5 11" id="KW-1133">Transmembrane helix</keyword>